<comment type="pathway">
    <text evidence="1">Mycotoxin biosynthesis.</text>
</comment>
<keyword evidence="2" id="KW-0812">Transmembrane</keyword>
<reference evidence="3 4" key="1">
    <citation type="journal article" date="2014" name="BMC Genomics">
        <title>Comparative genome sequencing reveals chemotype-specific gene clusters in the toxigenic black mold Stachybotrys.</title>
        <authorList>
            <person name="Semeiks J."/>
            <person name="Borek D."/>
            <person name="Otwinowski Z."/>
            <person name="Grishin N.V."/>
        </authorList>
    </citation>
    <scope>NUCLEOTIDE SEQUENCE [LARGE SCALE GENOMIC DNA]</scope>
    <source>
        <strain evidence="4">CBS 109288 / IBT 7711</strain>
    </source>
</reference>
<dbReference type="GO" id="GO:0016705">
    <property type="term" value="F:oxidoreductase activity, acting on paired donors, with incorporation or reduction of molecular oxygen"/>
    <property type="evidence" value="ECO:0007669"/>
    <property type="project" value="InterPro"/>
</dbReference>
<keyword evidence="2" id="KW-1133">Transmembrane helix</keyword>
<dbReference type="OrthoDB" id="3366823at2759"/>
<keyword evidence="4" id="KW-1185">Reference proteome</keyword>
<feature type="transmembrane region" description="Helical" evidence="2">
    <location>
        <begin position="310"/>
        <end position="332"/>
    </location>
</feature>
<name>A0A084AJZ5_STACB</name>
<dbReference type="Proteomes" id="UP000028045">
    <property type="component" value="Unassembled WGS sequence"/>
</dbReference>
<dbReference type="AlphaFoldDB" id="A0A084AJZ5"/>
<gene>
    <name evidence="3" type="ORF">S7711_07873</name>
</gene>
<organism evidence="3 4">
    <name type="scientific">Stachybotrys chartarum (strain CBS 109288 / IBT 7711)</name>
    <name type="common">Toxic black mold</name>
    <name type="synonym">Stilbospora chartarum</name>
    <dbReference type="NCBI Taxonomy" id="1280523"/>
    <lineage>
        <taxon>Eukaryota</taxon>
        <taxon>Fungi</taxon>
        <taxon>Dikarya</taxon>
        <taxon>Ascomycota</taxon>
        <taxon>Pezizomycotina</taxon>
        <taxon>Sordariomycetes</taxon>
        <taxon>Hypocreomycetidae</taxon>
        <taxon>Hypocreales</taxon>
        <taxon>Stachybotryaceae</taxon>
        <taxon>Stachybotrys</taxon>
    </lineage>
</organism>
<dbReference type="SUPFAM" id="SSF48264">
    <property type="entry name" value="Cytochrome P450"/>
    <property type="match status" value="1"/>
</dbReference>
<dbReference type="InterPro" id="IPR001128">
    <property type="entry name" value="Cyt_P450"/>
</dbReference>
<evidence type="ECO:0000313" key="4">
    <source>
        <dbReference type="Proteomes" id="UP000028045"/>
    </source>
</evidence>
<sequence length="534" mass="60218">MAALDTSFFPLLSFMGDKVAQRAHAVLSLVVLVFVVLLLARILQSQRQKLFRKMRIFAVNDIGHTEDDSRKLPHYESLVPVIGHVWSLQRTSAAYLHRLLVKTGSPLFTINFMTRNVLVAHPSLDKSLARHASDMGLAQIVSIVGKRLFNMEESTIKFIVGYDPRPQHRHEFYSALNVRRLADDSFAYMLGRLKSQPSVQQVPFAKWLFSLGVQSTACAVWGAENPWDEDKEFMQSFTTLTTCLDTLGRPLPQYTARPAFKARRVLLEKLAMYHTKHWVCRMTTAAHRINAVYLSDENWESNKDYFRVELLSALGLLVTPATLMVWLVWHLLADPPVFQAVVAEVRTAKTLGENSKEVDESLADGVDLRDIRNTCPKFAAAFYETLRLHMTGLPRIARHDFDFDVPWSSKPMTMKKGEILLMPMYTTNIDPETWGPEATEFDIGRFIDGNGKLNNTQVRKVKGFGVAGNLCPGRVFGFDVVMTNVASVLRKYDIRRADGAAFRPPTVLPALSIGFQRFAGDMTVVLEEPGHGKS</sequence>
<dbReference type="InterPro" id="IPR053007">
    <property type="entry name" value="CYP450_monoxygenase_sec-met"/>
</dbReference>
<evidence type="ECO:0000256" key="1">
    <source>
        <dbReference type="ARBA" id="ARBA00004685"/>
    </source>
</evidence>
<dbReference type="Pfam" id="PF00067">
    <property type="entry name" value="p450"/>
    <property type="match status" value="1"/>
</dbReference>
<dbReference type="Gene3D" id="1.10.630.10">
    <property type="entry name" value="Cytochrome P450"/>
    <property type="match status" value="1"/>
</dbReference>
<dbReference type="PANTHER" id="PTHR47582">
    <property type="entry name" value="P450, PUTATIVE (EUROFUNG)-RELATED"/>
    <property type="match status" value="1"/>
</dbReference>
<dbReference type="GO" id="GO:0020037">
    <property type="term" value="F:heme binding"/>
    <property type="evidence" value="ECO:0007669"/>
    <property type="project" value="InterPro"/>
</dbReference>
<accession>A0A084AJZ5</accession>
<proteinExistence type="predicted"/>
<dbReference type="GO" id="GO:0005506">
    <property type="term" value="F:iron ion binding"/>
    <property type="evidence" value="ECO:0007669"/>
    <property type="project" value="InterPro"/>
</dbReference>
<dbReference type="PANTHER" id="PTHR47582:SF1">
    <property type="entry name" value="P450, PUTATIVE (EUROFUNG)-RELATED"/>
    <property type="match status" value="1"/>
</dbReference>
<feature type="transmembrane region" description="Helical" evidence="2">
    <location>
        <begin position="23"/>
        <end position="43"/>
    </location>
</feature>
<protein>
    <submittedName>
        <fullName evidence="3">Uncharacterized protein</fullName>
    </submittedName>
</protein>
<dbReference type="GO" id="GO:0004497">
    <property type="term" value="F:monooxygenase activity"/>
    <property type="evidence" value="ECO:0007669"/>
    <property type="project" value="InterPro"/>
</dbReference>
<dbReference type="HOGENOM" id="CLU_528970_0_0_1"/>
<keyword evidence="2" id="KW-0472">Membrane</keyword>
<evidence type="ECO:0000313" key="3">
    <source>
        <dbReference type="EMBL" id="KEY65624.1"/>
    </source>
</evidence>
<dbReference type="InterPro" id="IPR036396">
    <property type="entry name" value="Cyt_P450_sf"/>
</dbReference>
<evidence type="ECO:0000256" key="2">
    <source>
        <dbReference type="SAM" id="Phobius"/>
    </source>
</evidence>
<dbReference type="EMBL" id="KL648692">
    <property type="protein sequence ID" value="KEY65624.1"/>
    <property type="molecule type" value="Genomic_DNA"/>
</dbReference>